<organism evidence="3 4">
    <name type="scientific">Aphanomyces stellatus</name>
    <dbReference type="NCBI Taxonomy" id="120398"/>
    <lineage>
        <taxon>Eukaryota</taxon>
        <taxon>Sar</taxon>
        <taxon>Stramenopiles</taxon>
        <taxon>Oomycota</taxon>
        <taxon>Saprolegniomycetes</taxon>
        <taxon>Saprolegniales</taxon>
        <taxon>Verrucalvaceae</taxon>
        <taxon>Aphanomyces</taxon>
    </lineage>
</organism>
<evidence type="ECO:0000313" key="3">
    <source>
        <dbReference type="EMBL" id="VFT95578.1"/>
    </source>
</evidence>
<evidence type="ECO:0000313" key="4">
    <source>
        <dbReference type="Proteomes" id="UP000332933"/>
    </source>
</evidence>
<evidence type="ECO:0000313" key="2">
    <source>
        <dbReference type="EMBL" id="KAF0689733.1"/>
    </source>
</evidence>
<keyword evidence="1" id="KW-1133">Transmembrane helix</keyword>
<feature type="transmembrane region" description="Helical" evidence="1">
    <location>
        <begin position="77"/>
        <end position="97"/>
    </location>
</feature>
<dbReference type="Proteomes" id="UP000332933">
    <property type="component" value="Unassembled WGS sequence"/>
</dbReference>
<reference evidence="3 4" key="1">
    <citation type="submission" date="2019-03" db="EMBL/GenBank/DDBJ databases">
        <authorList>
            <person name="Gaulin E."/>
            <person name="Dumas B."/>
        </authorList>
    </citation>
    <scope>NUCLEOTIDE SEQUENCE [LARGE SCALE GENOMIC DNA]</scope>
    <source>
        <strain evidence="3">CBS 568.67</strain>
    </source>
</reference>
<keyword evidence="1" id="KW-0812">Transmembrane</keyword>
<sequence length="278" mass="30076">METVPRLQRTASHPSPYYSLDDALGKPGWRFVLMCLPSPTIASFVESLLLILAGIAFFPGRAFTTAWTREVPFSHAFFLAAAVTKLYVHLVGFFCPVRTLTLTHPPTCGCGRDVPTPLRLVHVAASALLVAGSIHLLVHAPYYTDADTDVRGILFVTAFTLTTGALGLELLRWNRHGSHWRVVALLLLIGQTMCLLASAHLVSIHPPADWTAPYFPIPAVTDDITTTNSKDGDDGDIRDVITTSAADFIGGGLLCMVAHVLQFMHARSPPPPVDATTV</sequence>
<keyword evidence="4" id="KW-1185">Reference proteome</keyword>
<feature type="transmembrane region" description="Helical" evidence="1">
    <location>
        <begin position="240"/>
        <end position="261"/>
    </location>
</feature>
<protein>
    <submittedName>
        <fullName evidence="3">Aste57867_18844 protein</fullName>
    </submittedName>
</protein>
<feature type="transmembrane region" description="Helical" evidence="1">
    <location>
        <begin position="150"/>
        <end position="171"/>
    </location>
</feature>
<keyword evidence="1" id="KW-0472">Membrane</keyword>
<feature type="transmembrane region" description="Helical" evidence="1">
    <location>
        <begin position="183"/>
        <end position="204"/>
    </location>
</feature>
<reference evidence="2" key="2">
    <citation type="submission" date="2019-06" db="EMBL/GenBank/DDBJ databases">
        <title>Genomics analysis of Aphanomyces spp. identifies a new class of oomycete effector associated with host adaptation.</title>
        <authorList>
            <person name="Gaulin E."/>
        </authorList>
    </citation>
    <scope>NUCLEOTIDE SEQUENCE</scope>
    <source>
        <strain evidence="2">CBS 578.67</strain>
    </source>
</reference>
<dbReference type="EMBL" id="VJMH01006415">
    <property type="protein sequence ID" value="KAF0689733.1"/>
    <property type="molecule type" value="Genomic_DNA"/>
</dbReference>
<dbReference type="EMBL" id="CAADRA010006436">
    <property type="protein sequence ID" value="VFT95578.1"/>
    <property type="molecule type" value="Genomic_DNA"/>
</dbReference>
<dbReference type="AlphaFoldDB" id="A0A485LC06"/>
<feature type="transmembrane region" description="Helical" evidence="1">
    <location>
        <begin position="118"/>
        <end position="138"/>
    </location>
</feature>
<accession>A0A485LC06</accession>
<name>A0A485LC06_9STRA</name>
<gene>
    <name evidence="3" type="primary">Aste57867_18844</name>
    <name evidence="2" type="ORF">As57867_018780</name>
    <name evidence="3" type="ORF">ASTE57867_18844</name>
</gene>
<proteinExistence type="predicted"/>
<feature type="transmembrane region" description="Helical" evidence="1">
    <location>
        <begin position="31"/>
        <end position="57"/>
    </location>
</feature>
<evidence type="ECO:0000256" key="1">
    <source>
        <dbReference type="SAM" id="Phobius"/>
    </source>
</evidence>